<dbReference type="Gene3D" id="3.30.465.10">
    <property type="match status" value="1"/>
</dbReference>
<keyword evidence="3" id="KW-0274">FAD</keyword>
<reference evidence="7" key="1">
    <citation type="submission" date="2023-02" db="EMBL/GenBank/DDBJ databases">
        <title>Colletotrichum kahawae CIFC_Que2 genome sequencing and assembly.</title>
        <authorList>
            <person name="Baroncelli R."/>
        </authorList>
    </citation>
    <scope>NUCLEOTIDE SEQUENCE</scope>
    <source>
        <strain evidence="7">CIFC_Que2</strain>
    </source>
</reference>
<dbReference type="PANTHER" id="PTHR42973:SF54">
    <property type="entry name" value="FAD-BINDING PCMH-TYPE DOMAIN-CONTAINING PROTEIN"/>
    <property type="match status" value="1"/>
</dbReference>
<evidence type="ECO:0000256" key="2">
    <source>
        <dbReference type="ARBA" id="ARBA00022630"/>
    </source>
</evidence>
<evidence type="ECO:0000313" key="8">
    <source>
        <dbReference type="Proteomes" id="UP001281614"/>
    </source>
</evidence>
<evidence type="ECO:0000256" key="3">
    <source>
        <dbReference type="ARBA" id="ARBA00022827"/>
    </source>
</evidence>
<dbReference type="AlphaFoldDB" id="A0AAD9Y0W7"/>
<keyword evidence="5" id="KW-0732">Signal</keyword>
<dbReference type="Gene3D" id="3.40.462.20">
    <property type="match status" value="1"/>
</dbReference>
<feature type="signal peptide" evidence="5">
    <location>
        <begin position="1"/>
        <end position="18"/>
    </location>
</feature>
<dbReference type="Proteomes" id="UP001281614">
    <property type="component" value="Unassembled WGS sequence"/>
</dbReference>
<name>A0AAD9Y0W7_COLKA</name>
<evidence type="ECO:0000256" key="5">
    <source>
        <dbReference type="SAM" id="SignalP"/>
    </source>
</evidence>
<gene>
    <name evidence="7" type="ORF">CKAH01_08671</name>
</gene>
<keyword evidence="2" id="KW-0285">Flavoprotein</keyword>
<dbReference type="SUPFAM" id="SSF56176">
    <property type="entry name" value="FAD-binding/transporter-associated domain-like"/>
    <property type="match status" value="1"/>
</dbReference>
<feature type="chain" id="PRO_5042165189" description="FAD-binding PCMH-type domain-containing protein" evidence="5">
    <location>
        <begin position="19"/>
        <end position="532"/>
    </location>
</feature>
<dbReference type="EMBL" id="VYYT01000543">
    <property type="protein sequence ID" value="KAK2732573.1"/>
    <property type="molecule type" value="Genomic_DNA"/>
</dbReference>
<organism evidence="7 8">
    <name type="scientific">Colletotrichum kahawae</name>
    <name type="common">Coffee berry disease fungus</name>
    <dbReference type="NCBI Taxonomy" id="34407"/>
    <lineage>
        <taxon>Eukaryota</taxon>
        <taxon>Fungi</taxon>
        <taxon>Dikarya</taxon>
        <taxon>Ascomycota</taxon>
        <taxon>Pezizomycotina</taxon>
        <taxon>Sordariomycetes</taxon>
        <taxon>Hypocreomycetidae</taxon>
        <taxon>Glomerellales</taxon>
        <taxon>Glomerellaceae</taxon>
        <taxon>Colletotrichum</taxon>
        <taxon>Colletotrichum gloeosporioides species complex</taxon>
    </lineage>
</organism>
<sequence length="532" mass="56790">MIFCRIAVVAIGASRVVAALVTRHSRTVHEEEPTSFERFGQAIGLSPQHIELLGQQYAKVEGDTDDIVQVACLTAEAVIGQEHVDTLPLNQTVVEENWSATCVAEPHCILAPVNATDVSRALQIITYFNTTFAVRSGGHSPNPGASSVGGRGILLDLQYLNAIGLSQDRSVAHVGPGARWGEVYNVLDASQAVVIGGRLPSVGVGGLMLGGGYFHLSDQFGLAADNLAAAEVVLANGTIVTASPESNRHLWWALKGGGPNYGIVTRYDLNTVPVYEVWGMTLAFSLDQWDDAYAAFHQWQTVGAKDAKSSAAITASLTSITISLMYSEPADAPDAFAPFFDLGGMPVVGPLNTTLAMVAELLGTISASSAKRHDYRGCSSLIDANLTSSVYAFWRERALEVNEATGAVQTFTIQHVAASLVDYGNQRGGNPLGLPTGTDLQWWTTLIDWDDAASDDTVHAVSAETTALWAELGASRGSAVDFVYLNDASRDQNPLASYGAENLSRLRAISREYDPEQVFQKLQNGGFLLSRA</sequence>
<keyword evidence="4" id="KW-0560">Oxidoreductase</keyword>
<protein>
    <recommendedName>
        <fullName evidence="6">FAD-binding PCMH-type domain-containing protein</fullName>
    </recommendedName>
</protein>
<evidence type="ECO:0000256" key="4">
    <source>
        <dbReference type="ARBA" id="ARBA00023002"/>
    </source>
</evidence>
<dbReference type="PANTHER" id="PTHR42973">
    <property type="entry name" value="BINDING OXIDOREDUCTASE, PUTATIVE (AFU_ORTHOLOGUE AFUA_1G17690)-RELATED"/>
    <property type="match status" value="1"/>
</dbReference>
<dbReference type="PROSITE" id="PS51387">
    <property type="entry name" value="FAD_PCMH"/>
    <property type="match status" value="1"/>
</dbReference>
<comment type="similarity">
    <text evidence="1">Belongs to the oxygen-dependent FAD-linked oxidoreductase family.</text>
</comment>
<dbReference type="InterPro" id="IPR006094">
    <property type="entry name" value="Oxid_FAD_bind_N"/>
</dbReference>
<dbReference type="InterPro" id="IPR050416">
    <property type="entry name" value="FAD-linked_Oxidoreductase"/>
</dbReference>
<evidence type="ECO:0000313" key="7">
    <source>
        <dbReference type="EMBL" id="KAK2732573.1"/>
    </source>
</evidence>
<dbReference type="GO" id="GO:0071949">
    <property type="term" value="F:FAD binding"/>
    <property type="evidence" value="ECO:0007669"/>
    <property type="project" value="InterPro"/>
</dbReference>
<proteinExistence type="inferred from homology"/>
<evidence type="ECO:0000259" key="6">
    <source>
        <dbReference type="PROSITE" id="PS51387"/>
    </source>
</evidence>
<evidence type="ECO:0000256" key="1">
    <source>
        <dbReference type="ARBA" id="ARBA00005466"/>
    </source>
</evidence>
<dbReference type="InterPro" id="IPR016166">
    <property type="entry name" value="FAD-bd_PCMH"/>
</dbReference>
<dbReference type="Pfam" id="PF01565">
    <property type="entry name" value="FAD_binding_4"/>
    <property type="match status" value="1"/>
</dbReference>
<feature type="domain" description="FAD-binding PCMH-type" evidence="6">
    <location>
        <begin position="102"/>
        <end position="274"/>
    </location>
</feature>
<dbReference type="InterPro" id="IPR036318">
    <property type="entry name" value="FAD-bd_PCMH-like_sf"/>
</dbReference>
<comment type="caution">
    <text evidence="7">The sequence shown here is derived from an EMBL/GenBank/DDBJ whole genome shotgun (WGS) entry which is preliminary data.</text>
</comment>
<dbReference type="GO" id="GO:0016491">
    <property type="term" value="F:oxidoreductase activity"/>
    <property type="evidence" value="ECO:0007669"/>
    <property type="project" value="UniProtKB-KW"/>
</dbReference>
<accession>A0AAD9Y0W7</accession>
<keyword evidence="8" id="KW-1185">Reference proteome</keyword>
<dbReference type="InterPro" id="IPR016169">
    <property type="entry name" value="FAD-bd_PCMH_sub2"/>
</dbReference>